<dbReference type="Gene3D" id="2.130.10.10">
    <property type="entry name" value="YVTN repeat-like/Quinoprotein amine dehydrogenase"/>
    <property type="match status" value="4"/>
</dbReference>
<feature type="domain" description="Novel STAND NTPase 1" evidence="4">
    <location>
        <begin position="204"/>
        <end position="614"/>
    </location>
</feature>
<dbReference type="InterPro" id="IPR049052">
    <property type="entry name" value="nSTAND1"/>
</dbReference>
<dbReference type="InterPro" id="IPR036322">
    <property type="entry name" value="WD40_repeat_dom_sf"/>
</dbReference>
<feature type="repeat" description="WD" evidence="3">
    <location>
        <begin position="1307"/>
        <end position="1341"/>
    </location>
</feature>
<feature type="repeat" description="WD" evidence="3">
    <location>
        <begin position="761"/>
        <end position="802"/>
    </location>
</feature>
<protein>
    <recommendedName>
        <fullName evidence="4">Novel STAND NTPase 1 domain-containing protein</fullName>
    </recommendedName>
</protein>
<dbReference type="PROSITE" id="PS00678">
    <property type="entry name" value="WD_REPEATS_1"/>
    <property type="match status" value="7"/>
</dbReference>
<feature type="repeat" description="WD" evidence="3">
    <location>
        <begin position="844"/>
        <end position="884"/>
    </location>
</feature>
<accession>A0ABU3QUL4</accession>
<dbReference type="SUPFAM" id="SSF50494">
    <property type="entry name" value="Trypsin-like serine proteases"/>
    <property type="match status" value="1"/>
</dbReference>
<dbReference type="SUPFAM" id="SSF50978">
    <property type="entry name" value="WD40 repeat-like"/>
    <property type="match status" value="2"/>
</dbReference>
<dbReference type="PANTHER" id="PTHR44129">
    <property type="entry name" value="WD REPEAT-CONTAINING PROTEIN POP1"/>
    <property type="match status" value="1"/>
</dbReference>
<evidence type="ECO:0000256" key="3">
    <source>
        <dbReference type="PROSITE-ProRule" id="PRU00221"/>
    </source>
</evidence>
<feature type="repeat" description="WD" evidence="3">
    <location>
        <begin position="926"/>
        <end position="966"/>
    </location>
</feature>
<organism evidence="5 6">
    <name type="scientific">Streptomyces tamarix</name>
    <dbReference type="NCBI Taxonomy" id="3078565"/>
    <lineage>
        <taxon>Bacteria</taxon>
        <taxon>Bacillati</taxon>
        <taxon>Actinomycetota</taxon>
        <taxon>Actinomycetes</taxon>
        <taxon>Kitasatosporales</taxon>
        <taxon>Streptomycetaceae</taxon>
        <taxon>Streptomyces</taxon>
    </lineage>
</organism>
<keyword evidence="2" id="KW-0677">Repeat</keyword>
<sequence>MTASIAQVLAPGGGTAGTGFLVADDTVVTCAHVVSATGQGPGGQVVLAFPHLPGAPRLTGRVVASGWRAPDAEDIAVLRLANTPAGACRVRLGTATGCRGHRVSSFGFPSQAPDGGHFGYGEAGDLLPPSGGIGLLLQLTDANDLTTGFSGGPVVDQLTGLVVGMVTAISPADRQHRGTGIAYATPAQVLREVLPELVEHHVCPYRGLEPFTADHVGWFHGRDAAVEQALGALRGQQRVLLLLGPSGAGKSSLVQAGILPALADGGLPGSDLWPQVLARPGQDLLAELEQAGLSGAVTDGIERAVRRRLGEVPGRRLVLVIDQFEELLAYPAAEGHAERLAAVEEQLVALITSDVPASVIVVMRDDFYPRLAAGAPRLLSTAAPGLLNVPTTLGVSELHAIISRPAHAVGLRLEEGLPERIITDVLAADPVGPSARTAPVTVLPLLQLALNQLWDRRHDGHLTHQAYDRIGGVAGSLTTWCNGALDRIPAAYHATARRLLTALVRPADETYAVPATRRHVPLTDLRSLAADPLTAEGHGDSVFDAVLAALTHQRIVTTRTTPRSDRAPGAGTAELIHDALIREWADLRDWVAADRHFHAWLHRAGELRARFVASGHPGDLLDGSDLAEGMVWSRQHGLPQDISAFLTVSKQRQQAALRRTRRINTVLTCALVLSLIAGGIAFWQRQSAVAAQEKAVTAQEKAVTAQKEAQSRELSTQSTALRGTDPDLASLLAVQAYRTSPTREATASLYAAAALPLRHVLDEHTDEVTEVTFSPDGRTLATAGNDGTVRLWDATTGRPRHRLDTHGDWVHTTAFSPDGRTLAAGSDQTVQLWDVTTGRMRGTLTGHTNTVVSVQFSPDGRTLATAADEAVRLWDVATGATRTTFPGHSRGVGQAVFSPDGRVLAVGGRATLQLWDVATGEARAPVTGQTDEAGSLAFSPDGRTLATGGRGTVQLWDVTTGKVRKTVVSNTDGGTSVAFSPDGRTLATGGYLDHEAVRLWDVTTGEVVDTLTGHTEAVYSLAFSPDGRALATGSGDKTARVWDVATGRTRHTLQGDHTKFVTHAEFSPDGRTLATNTLTTVELWDAVTGKSRNRRSRHAMNVTDFAFSPDGSTMAVSGYDVLDEREIVLRLWDIASGRARDLRTGGTAEVYAVAFSPDGRILATGDDDGVVTLWDISTGRVLRTLKGPTGTVGALAFSPEGATLATTADDTAQLWEVATGKQLYKLSDSVHDVVFSPDGHTLATTGGDNTVKLRNAVTGTTRTVLTGHSDSVHTVAFSPDGHTLATGSGDKTVRLWDAENGVPGSVLTGHTHHITSVAFSPDGRTLATSAHDHTVRLWQVRLLRPDDAIRAICQALHRDFTRRERSLYLPGRDPHAGPVCLSEVALA</sequence>
<gene>
    <name evidence="5" type="ORF">RND61_31120</name>
</gene>
<feature type="repeat" description="WD" evidence="3">
    <location>
        <begin position="1265"/>
        <end position="1301"/>
    </location>
</feature>
<dbReference type="CDD" id="cd00200">
    <property type="entry name" value="WD40"/>
    <property type="match status" value="2"/>
</dbReference>
<proteinExistence type="predicted"/>
<dbReference type="Gene3D" id="3.40.50.300">
    <property type="entry name" value="P-loop containing nucleotide triphosphate hydrolases"/>
    <property type="match status" value="1"/>
</dbReference>
<dbReference type="InterPro" id="IPR043504">
    <property type="entry name" value="Peptidase_S1_PA_chymotrypsin"/>
</dbReference>
<feature type="repeat" description="WD" evidence="3">
    <location>
        <begin position="803"/>
        <end position="843"/>
    </location>
</feature>
<dbReference type="SUPFAM" id="SSF52540">
    <property type="entry name" value="P-loop containing nucleoside triphosphate hydrolases"/>
    <property type="match status" value="1"/>
</dbReference>
<dbReference type="Pfam" id="PF00400">
    <property type="entry name" value="WD40"/>
    <property type="match status" value="13"/>
</dbReference>
<evidence type="ECO:0000313" key="6">
    <source>
        <dbReference type="Proteomes" id="UP001250181"/>
    </source>
</evidence>
<dbReference type="InterPro" id="IPR050349">
    <property type="entry name" value="WD_LIS1/nudF_dynein_reg"/>
</dbReference>
<dbReference type="InterPro" id="IPR027417">
    <property type="entry name" value="P-loop_NTPase"/>
</dbReference>
<evidence type="ECO:0000256" key="1">
    <source>
        <dbReference type="ARBA" id="ARBA00022574"/>
    </source>
</evidence>
<dbReference type="InterPro" id="IPR015943">
    <property type="entry name" value="WD40/YVTN_repeat-like_dom_sf"/>
</dbReference>
<evidence type="ECO:0000256" key="2">
    <source>
        <dbReference type="ARBA" id="ARBA00022737"/>
    </source>
</evidence>
<dbReference type="Pfam" id="PF13365">
    <property type="entry name" value="Trypsin_2"/>
    <property type="match status" value="1"/>
</dbReference>
<feature type="repeat" description="WD" evidence="3">
    <location>
        <begin position="1185"/>
        <end position="1225"/>
    </location>
</feature>
<evidence type="ECO:0000259" key="4">
    <source>
        <dbReference type="Pfam" id="PF20703"/>
    </source>
</evidence>
<dbReference type="Gene3D" id="2.40.10.10">
    <property type="entry name" value="Trypsin-like serine proteases"/>
    <property type="match status" value="2"/>
</dbReference>
<dbReference type="Pfam" id="PF20703">
    <property type="entry name" value="nSTAND1"/>
    <property type="match status" value="1"/>
</dbReference>
<dbReference type="SMART" id="SM00320">
    <property type="entry name" value="WD40"/>
    <property type="match status" value="14"/>
</dbReference>
<dbReference type="Proteomes" id="UP001250181">
    <property type="component" value="Unassembled WGS sequence"/>
</dbReference>
<dbReference type="PROSITE" id="PS50082">
    <property type="entry name" value="WD_REPEATS_2"/>
    <property type="match status" value="11"/>
</dbReference>
<dbReference type="InterPro" id="IPR001680">
    <property type="entry name" value="WD40_rpt"/>
</dbReference>
<keyword evidence="6" id="KW-1185">Reference proteome</keyword>
<dbReference type="EMBL" id="JAWCTQ010000068">
    <property type="protein sequence ID" value="MDT9686483.1"/>
    <property type="molecule type" value="Genomic_DNA"/>
</dbReference>
<feature type="repeat" description="WD" evidence="3">
    <location>
        <begin position="1011"/>
        <end position="1052"/>
    </location>
</feature>
<name>A0ABU3QUL4_9ACTN</name>
<dbReference type="RefSeq" id="WP_315881513.1">
    <property type="nucleotide sequence ID" value="NZ_JAWCTQ010000068.1"/>
</dbReference>
<feature type="repeat" description="WD" evidence="3">
    <location>
        <begin position="885"/>
        <end position="925"/>
    </location>
</feature>
<feature type="repeat" description="WD" evidence="3">
    <location>
        <begin position="1223"/>
        <end position="1264"/>
    </location>
</feature>
<dbReference type="PROSITE" id="PS50294">
    <property type="entry name" value="WD_REPEATS_REGION"/>
    <property type="match status" value="7"/>
</dbReference>
<evidence type="ECO:0000313" key="5">
    <source>
        <dbReference type="EMBL" id="MDT9686483.1"/>
    </source>
</evidence>
<feature type="repeat" description="WD" evidence="3">
    <location>
        <begin position="1143"/>
        <end position="1184"/>
    </location>
</feature>
<keyword evidence="1 3" id="KW-0853">WD repeat</keyword>
<dbReference type="InterPro" id="IPR009003">
    <property type="entry name" value="Peptidase_S1_PA"/>
</dbReference>
<dbReference type="PRINTS" id="PR00320">
    <property type="entry name" value="GPROTEINBRPT"/>
</dbReference>
<dbReference type="InterPro" id="IPR019775">
    <property type="entry name" value="WD40_repeat_CS"/>
</dbReference>
<reference evidence="5 6" key="1">
    <citation type="submission" date="2023-09" db="EMBL/GenBank/DDBJ databases">
        <title>Streptomyces sp. nov.: A antagonism against Alternaria gaisen Producing Streptochlin, Isolated from Tamarix root soil.</title>
        <authorList>
            <person name="Chen Y."/>
        </authorList>
    </citation>
    <scope>NUCLEOTIDE SEQUENCE [LARGE SCALE GENOMIC DNA]</scope>
    <source>
        <strain evidence="5 6">TRM76323</strain>
    </source>
</reference>
<dbReference type="InterPro" id="IPR020472">
    <property type="entry name" value="WD40_PAC1"/>
</dbReference>
<comment type="caution">
    <text evidence="5">The sequence shown here is derived from an EMBL/GenBank/DDBJ whole genome shotgun (WGS) entry which is preliminary data.</text>
</comment>